<dbReference type="eggNOG" id="KOG0376">
    <property type="taxonomic scope" value="Eukaryota"/>
</dbReference>
<accession>D8SC08</accession>
<sequence length="378" mass="41265">MAYAVCMEEETNKSRKRGLLSKSAARLVLQKSVACRSSALRQGKFALARSGNGDGQKFPAAKAAEVKARAQAVTLVGKKQKLQQRCGENGGGSASHSPSMEDLVKRLSGVRVASPPQPLPLPHFSKPDVLRRHNAGVARKRMFDNTGLYKTSLNFRGESNPHAASLGDPEFLALSKLLQDLQLERVHCNRVLFATLIGEPFRATSVITVLEDQAGHARLSLECHYPSGTKVAIKDPYFKTAMDGSICIRVDNPDLIGNSKAYADAVDCYTACINGCLDMLTSNTRVASVLEVLLLSLSNRAEVYLRMAEFGKAVADADAALVIDVEHVKSLYRKGRGLMGLGEYKEACVWLQKAVDKDPRASRRHERRLLAHSKAVCF</sequence>
<evidence type="ECO:0000313" key="1">
    <source>
        <dbReference type="EMBL" id="EFJ18102.1"/>
    </source>
</evidence>
<proteinExistence type="predicted"/>
<evidence type="ECO:0000313" key="2">
    <source>
        <dbReference type="Proteomes" id="UP000001514"/>
    </source>
</evidence>
<organism evidence="2">
    <name type="scientific">Selaginella moellendorffii</name>
    <name type="common">Spikemoss</name>
    <dbReference type="NCBI Taxonomy" id="88036"/>
    <lineage>
        <taxon>Eukaryota</taxon>
        <taxon>Viridiplantae</taxon>
        <taxon>Streptophyta</taxon>
        <taxon>Embryophyta</taxon>
        <taxon>Tracheophyta</taxon>
        <taxon>Lycopodiopsida</taxon>
        <taxon>Selaginellales</taxon>
        <taxon>Selaginellaceae</taxon>
        <taxon>Selaginella</taxon>
    </lineage>
</organism>
<dbReference type="Proteomes" id="UP000001514">
    <property type="component" value="Unassembled WGS sequence"/>
</dbReference>
<dbReference type="SUPFAM" id="SSF48452">
    <property type="entry name" value="TPR-like"/>
    <property type="match status" value="1"/>
</dbReference>
<dbReference type="EMBL" id="GL377611">
    <property type="protein sequence ID" value="EFJ18102.1"/>
    <property type="molecule type" value="Genomic_DNA"/>
</dbReference>
<dbReference type="KEGG" id="smo:SELMODRAFT_420448"/>
<gene>
    <name evidence="1" type="ORF">SELMODRAFT_420448</name>
</gene>
<dbReference type="Gramene" id="EFJ18102">
    <property type="protein sequence ID" value="EFJ18102"/>
    <property type="gene ID" value="SELMODRAFT_420448"/>
</dbReference>
<dbReference type="Gene3D" id="1.25.40.10">
    <property type="entry name" value="Tetratricopeptide repeat domain"/>
    <property type="match status" value="1"/>
</dbReference>
<dbReference type="InterPro" id="IPR011990">
    <property type="entry name" value="TPR-like_helical_dom_sf"/>
</dbReference>
<dbReference type="AlphaFoldDB" id="D8SC08"/>
<dbReference type="STRING" id="88036.D8SC08"/>
<dbReference type="InParanoid" id="D8SC08"/>
<protein>
    <submittedName>
        <fullName evidence="1">Uncharacterized protein</fullName>
    </submittedName>
</protein>
<dbReference type="PANTHER" id="PTHR47643:SF2">
    <property type="entry name" value="TPR DOMAIN PROTEIN (AFU_ORTHOLOGUE AFUA_5G12710)"/>
    <property type="match status" value="1"/>
</dbReference>
<keyword evidence="2" id="KW-1185">Reference proteome</keyword>
<name>D8SC08_SELML</name>
<dbReference type="PANTHER" id="PTHR47643">
    <property type="entry name" value="TPR DOMAIN PROTEIN (AFU_ORTHOLOGUE AFUA_5G12710)"/>
    <property type="match status" value="1"/>
</dbReference>
<dbReference type="HOGENOM" id="CLU_732369_0_0_1"/>
<dbReference type="InterPro" id="IPR019734">
    <property type="entry name" value="TPR_rpt"/>
</dbReference>
<dbReference type="InterPro" id="IPR053209">
    <property type="entry name" value="Gramillin-biosynth_MTr"/>
</dbReference>
<dbReference type="SMART" id="SM00028">
    <property type="entry name" value="TPR"/>
    <property type="match status" value="2"/>
</dbReference>
<reference evidence="1 2" key="1">
    <citation type="journal article" date="2011" name="Science">
        <title>The Selaginella genome identifies genetic changes associated with the evolution of vascular plants.</title>
        <authorList>
            <person name="Banks J.A."/>
            <person name="Nishiyama T."/>
            <person name="Hasebe M."/>
            <person name="Bowman J.L."/>
            <person name="Gribskov M."/>
            <person name="dePamphilis C."/>
            <person name="Albert V.A."/>
            <person name="Aono N."/>
            <person name="Aoyama T."/>
            <person name="Ambrose B.A."/>
            <person name="Ashton N.W."/>
            <person name="Axtell M.J."/>
            <person name="Barker E."/>
            <person name="Barker M.S."/>
            <person name="Bennetzen J.L."/>
            <person name="Bonawitz N.D."/>
            <person name="Chapple C."/>
            <person name="Cheng C."/>
            <person name="Correa L.G."/>
            <person name="Dacre M."/>
            <person name="DeBarry J."/>
            <person name="Dreyer I."/>
            <person name="Elias M."/>
            <person name="Engstrom E.M."/>
            <person name="Estelle M."/>
            <person name="Feng L."/>
            <person name="Finet C."/>
            <person name="Floyd S.K."/>
            <person name="Frommer W.B."/>
            <person name="Fujita T."/>
            <person name="Gramzow L."/>
            <person name="Gutensohn M."/>
            <person name="Harholt J."/>
            <person name="Hattori M."/>
            <person name="Heyl A."/>
            <person name="Hirai T."/>
            <person name="Hiwatashi Y."/>
            <person name="Ishikawa M."/>
            <person name="Iwata M."/>
            <person name="Karol K.G."/>
            <person name="Koehler B."/>
            <person name="Kolukisaoglu U."/>
            <person name="Kubo M."/>
            <person name="Kurata T."/>
            <person name="Lalonde S."/>
            <person name="Li K."/>
            <person name="Li Y."/>
            <person name="Litt A."/>
            <person name="Lyons E."/>
            <person name="Manning G."/>
            <person name="Maruyama T."/>
            <person name="Michael T.P."/>
            <person name="Mikami K."/>
            <person name="Miyazaki S."/>
            <person name="Morinaga S."/>
            <person name="Murata T."/>
            <person name="Mueller-Roeber B."/>
            <person name="Nelson D.R."/>
            <person name="Obara M."/>
            <person name="Oguri Y."/>
            <person name="Olmstead R.G."/>
            <person name="Onodera N."/>
            <person name="Petersen B.L."/>
            <person name="Pils B."/>
            <person name="Prigge M."/>
            <person name="Rensing S.A."/>
            <person name="Riano-Pachon D.M."/>
            <person name="Roberts A.W."/>
            <person name="Sato Y."/>
            <person name="Scheller H.V."/>
            <person name="Schulz B."/>
            <person name="Schulz C."/>
            <person name="Shakirov E.V."/>
            <person name="Shibagaki N."/>
            <person name="Shinohara N."/>
            <person name="Shippen D.E."/>
            <person name="Soerensen I."/>
            <person name="Sotooka R."/>
            <person name="Sugimoto N."/>
            <person name="Sugita M."/>
            <person name="Sumikawa N."/>
            <person name="Tanurdzic M."/>
            <person name="Theissen G."/>
            <person name="Ulvskov P."/>
            <person name="Wakazuki S."/>
            <person name="Weng J.K."/>
            <person name="Willats W.W."/>
            <person name="Wipf D."/>
            <person name="Wolf P.G."/>
            <person name="Yang L."/>
            <person name="Zimmer A.D."/>
            <person name="Zhu Q."/>
            <person name="Mitros T."/>
            <person name="Hellsten U."/>
            <person name="Loque D."/>
            <person name="Otillar R."/>
            <person name="Salamov A."/>
            <person name="Schmutz J."/>
            <person name="Shapiro H."/>
            <person name="Lindquist E."/>
            <person name="Lucas S."/>
            <person name="Rokhsar D."/>
            <person name="Grigoriev I.V."/>
        </authorList>
    </citation>
    <scope>NUCLEOTIDE SEQUENCE [LARGE SCALE GENOMIC DNA]</scope>
</reference>